<name>A0A1J9Q4W2_9EURO</name>
<dbReference type="Proteomes" id="UP000242791">
    <property type="component" value="Unassembled WGS sequence"/>
</dbReference>
<dbReference type="VEuPathDB" id="FungiDB:ACJ73_09896"/>
<comment type="caution">
    <text evidence="1">The sequence shown here is derived from an EMBL/GenBank/DDBJ whole genome shotgun (WGS) entry which is preliminary data.</text>
</comment>
<proteinExistence type="predicted"/>
<sequence length="101" mass="10979">MVRIVIAGRLETPLHLGVLFSLLDPSHKLGLIDAMALGQACPPEYQRVQCAFSAVSNSPLSWISPREVQAPRRTDVAFQFASILVVHPVVMLPSARFSPSA</sequence>
<protein>
    <submittedName>
        <fullName evidence="1">Uncharacterized protein</fullName>
    </submittedName>
</protein>
<dbReference type="EMBL" id="LGTZ01003104">
    <property type="protein sequence ID" value="OJD10197.1"/>
    <property type="molecule type" value="Genomic_DNA"/>
</dbReference>
<organism evidence="1 2">
    <name type="scientific">Blastomyces percursus</name>
    <dbReference type="NCBI Taxonomy" id="1658174"/>
    <lineage>
        <taxon>Eukaryota</taxon>
        <taxon>Fungi</taxon>
        <taxon>Dikarya</taxon>
        <taxon>Ascomycota</taxon>
        <taxon>Pezizomycotina</taxon>
        <taxon>Eurotiomycetes</taxon>
        <taxon>Eurotiomycetidae</taxon>
        <taxon>Onygenales</taxon>
        <taxon>Ajellomycetaceae</taxon>
        <taxon>Blastomyces</taxon>
    </lineage>
</organism>
<accession>A0A1J9Q4W2</accession>
<gene>
    <name evidence="1" type="ORF">ACJ73_09896</name>
</gene>
<dbReference type="AlphaFoldDB" id="A0A1J9Q4W2"/>
<evidence type="ECO:0000313" key="1">
    <source>
        <dbReference type="EMBL" id="OJD10197.1"/>
    </source>
</evidence>
<reference evidence="1 2" key="1">
    <citation type="submission" date="2015-08" db="EMBL/GenBank/DDBJ databases">
        <title>Emmonsia species relationships and genome sequence.</title>
        <authorList>
            <person name="Cuomo C.A."/>
            <person name="Schwartz I.S."/>
            <person name="Kenyon C."/>
            <person name="De Hoog G.S."/>
            <person name="Govender N.P."/>
            <person name="Botha A."/>
            <person name="Moreno L."/>
            <person name="De Vries M."/>
            <person name="Munoz J.F."/>
            <person name="Stielow J.B."/>
        </authorList>
    </citation>
    <scope>NUCLEOTIDE SEQUENCE [LARGE SCALE GENOMIC DNA]</scope>
    <source>
        <strain evidence="1 2">EI222</strain>
    </source>
</reference>
<keyword evidence="2" id="KW-1185">Reference proteome</keyword>
<evidence type="ECO:0000313" key="2">
    <source>
        <dbReference type="Proteomes" id="UP000242791"/>
    </source>
</evidence>